<protein>
    <recommendedName>
        <fullName evidence="3">F-box domain-containing protein</fullName>
    </recommendedName>
</protein>
<sequence length="552" mass="61807">MLCRHSIQSNDAQNPQNAHFKLGSLPLETKSLSAHARTLKAVGIHPVRLPQEPKSVCVRGAPVGGFLTSLREHQTASLAIQTADSYLSLDLPPELWLSVFRHFPSPCSVAALARARSINRASRHAVWLWMHELGILQINAGHASHCCEHVLTRKQTDCVLELLVVKGRHKFRTLVVALTNPRGDQRCVKLFDADNKVQVAEQLVQPGLNHLRANCDGTRLMLFPSSAYVTPYWESAGYFGTSLHVVCENDASGTCRLENEMTLSRRHVSLSDYVGTSVLDVQFSPVRPDELALVVQNVVMTYSAQGATSSLEQKRLNGTMHIGIYVVRFSDESCGWPVEVTSFLWDQAFKPVGHLRWDPSGNSLWFLDLDNNTLREISLMGRAERADEAGGINHAPARSYSIGIHLPLLHEPKLCGVSPDGLVLLQFSAWVVLLQRHDEENECRLLKQWCLFEHRRRDVRLLVMQAGFVLDYLAVAVCFFDDARVLVYGLAPTLKLEVCIEVPGVYEVQRICEVAVLRRSAISQSPSPPRRLYILCSGKYSCWTLIPRLQDQ</sequence>
<gene>
    <name evidence="1" type="ORF">FVE85_1543</name>
</gene>
<accession>A0A5J4YW33</accession>
<evidence type="ECO:0000313" key="2">
    <source>
        <dbReference type="Proteomes" id="UP000324585"/>
    </source>
</evidence>
<evidence type="ECO:0000313" key="1">
    <source>
        <dbReference type="EMBL" id="KAA8495388.1"/>
    </source>
</evidence>
<reference evidence="2" key="1">
    <citation type="journal article" date="2019" name="Nat. Commun.">
        <title>Expansion of phycobilisome linker gene families in mesophilic red algae.</title>
        <authorList>
            <person name="Lee J."/>
            <person name="Kim D."/>
            <person name="Bhattacharya D."/>
            <person name="Yoon H.S."/>
        </authorList>
    </citation>
    <scope>NUCLEOTIDE SEQUENCE [LARGE SCALE GENOMIC DNA]</scope>
    <source>
        <strain evidence="2">CCMP 1328</strain>
    </source>
</reference>
<name>A0A5J4YW33_PORPP</name>
<organism evidence="1 2">
    <name type="scientific">Porphyridium purpureum</name>
    <name type="common">Red alga</name>
    <name type="synonym">Porphyridium cruentum</name>
    <dbReference type="NCBI Taxonomy" id="35688"/>
    <lineage>
        <taxon>Eukaryota</taxon>
        <taxon>Rhodophyta</taxon>
        <taxon>Bangiophyceae</taxon>
        <taxon>Porphyridiales</taxon>
        <taxon>Porphyridiaceae</taxon>
        <taxon>Porphyridium</taxon>
    </lineage>
</organism>
<comment type="caution">
    <text evidence="1">The sequence shown here is derived from an EMBL/GenBank/DDBJ whole genome shotgun (WGS) entry which is preliminary data.</text>
</comment>
<dbReference type="AlphaFoldDB" id="A0A5J4YW33"/>
<evidence type="ECO:0008006" key="3">
    <source>
        <dbReference type="Google" id="ProtNLM"/>
    </source>
</evidence>
<keyword evidence="2" id="KW-1185">Reference proteome</keyword>
<proteinExistence type="predicted"/>
<dbReference type="Proteomes" id="UP000324585">
    <property type="component" value="Unassembled WGS sequence"/>
</dbReference>
<dbReference type="EMBL" id="VRMN01000003">
    <property type="protein sequence ID" value="KAA8495388.1"/>
    <property type="molecule type" value="Genomic_DNA"/>
</dbReference>